<dbReference type="Pfam" id="PF13563">
    <property type="entry name" value="2_5_RNA_ligase2"/>
    <property type="match status" value="1"/>
</dbReference>
<dbReference type="PANTHER" id="PTHR36039:SF2">
    <property type="entry name" value="RNA LIGASE_CYCLIC NUCLEOTIDE PHOSPHODIESTERASE FAMILY PROTEIN"/>
    <property type="match status" value="1"/>
</dbReference>
<dbReference type="EMBL" id="BRLB01000012">
    <property type="protein sequence ID" value="GKX30908.1"/>
    <property type="molecule type" value="Genomic_DNA"/>
</dbReference>
<gene>
    <name evidence="1" type="ORF">SH1V18_33880</name>
</gene>
<evidence type="ECO:0000313" key="2">
    <source>
        <dbReference type="Proteomes" id="UP001144256"/>
    </source>
</evidence>
<dbReference type="RefSeq" id="WP_281817473.1">
    <property type="nucleotide sequence ID" value="NZ_BRLB01000012.1"/>
</dbReference>
<protein>
    <submittedName>
        <fullName evidence="1">2'-5' RNA ligase</fullName>
    </submittedName>
</protein>
<dbReference type="SUPFAM" id="SSF55144">
    <property type="entry name" value="LigT-like"/>
    <property type="match status" value="1"/>
</dbReference>
<evidence type="ECO:0000313" key="1">
    <source>
        <dbReference type="EMBL" id="GKX30908.1"/>
    </source>
</evidence>
<dbReference type="Proteomes" id="UP001144256">
    <property type="component" value="Unassembled WGS sequence"/>
</dbReference>
<accession>A0A9W5YEL5</accession>
<dbReference type="GO" id="GO:0016874">
    <property type="term" value="F:ligase activity"/>
    <property type="evidence" value="ECO:0007669"/>
    <property type="project" value="UniProtKB-KW"/>
</dbReference>
<organism evidence="1 2">
    <name type="scientific">Vallitalea longa</name>
    <dbReference type="NCBI Taxonomy" id="2936439"/>
    <lineage>
        <taxon>Bacteria</taxon>
        <taxon>Bacillati</taxon>
        <taxon>Bacillota</taxon>
        <taxon>Clostridia</taxon>
        <taxon>Lachnospirales</taxon>
        <taxon>Vallitaleaceae</taxon>
        <taxon>Vallitalea</taxon>
    </lineage>
</organism>
<comment type="caution">
    <text evidence="1">The sequence shown here is derived from an EMBL/GenBank/DDBJ whole genome shotgun (WGS) entry which is preliminary data.</text>
</comment>
<dbReference type="PANTHER" id="PTHR36039">
    <property type="match status" value="1"/>
</dbReference>
<keyword evidence="2" id="KW-1185">Reference proteome</keyword>
<keyword evidence="1" id="KW-0436">Ligase</keyword>
<dbReference type="Gene3D" id="3.90.1140.10">
    <property type="entry name" value="Cyclic phosphodiesterase"/>
    <property type="match status" value="1"/>
</dbReference>
<dbReference type="InterPro" id="IPR009097">
    <property type="entry name" value="Cyclic_Pdiesterase"/>
</dbReference>
<dbReference type="AlphaFoldDB" id="A0A9W5YEL5"/>
<sequence length="183" mass="21964">MGYAIEVFFDKTSEEKLIEYWRLLHQHGYSSYMYENGGHPHIAFAVFDDDIKDINNFKKIIREYYKGIKSFEILFSYLGLFTTDEGVSFIAPKISLQLLEYHKRFYNKICENGYDEWFNDYYKPDVWIPHCTMTIQTNVRNQMKGLDLLRSVFKPFKAQVERVALIEFYPIKYLEVIELDELQ</sequence>
<proteinExistence type="predicted"/>
<reference evidence="1" key="1">
    <citation type="submission" date="2022-06" db="EMBL/GenBank/DDBJ databases">
        <title>Vallitalea longa sp. nov., an anaerobic bacterium isolated from marine sediment.</title>
        <authorList>
            <person name="Hirano S."/>
            <person name="Terahara T."/>
            <person name="Mori K."/>
            <person name="Hamada M."/>
            <person name="Matsumoto R."/>
            <person name="Kobayashi T."/>
        </authorList>
    </citation>
    <scope>NUCLEOTIDE SEQUENCE</scope>
    <source>
        <strain evidence="1">SH18-1</strain>
    </source>
</reference>
<name>A0A9W5YEL5_9FIRM</name>